<dbReference type="InterPro" id="IPR051275">
    <property type="entry name" value="Cell_adhesion_signaling"/>
</dbReference>
<feature type="transmembrane region" description="Helical" evidence="7">
    <location>
        <begin position="482"/>
        <end position="507"/>
    </location>
</feature>
<sequence length="745" mass="83708">MDTGMRRVAAICNVTISSTCRHTCSVNKQMMNLILFVLLHLIVSVQSKITAKNKTLLIKAGDPFTLQCDDPSAKWKLNEKIISNCENCHSSKCNIDEAYKNRITAFCRQGYSVLHFNLTQIGDKGSLQCPESDSTTFQILVGNYNITHFHSENKFSFALKQKSYTLQKKGTFHIKQVSLSQDGNMIGCESAGQLYLFHLTVNVPVTSVSIHFPSQDLLENKDGIFVCKAEESKPEASFQWFIAYQNGSLQKIQQKFSISKTAKGKLWQTNSTLILKLKRDYKKIMCKARIENMPWTNSKDKSLDIKYLPQGKPRIILSQSGICAGKSIEIKCEWKGGKHIGKEDNVTEELDIQYPPSNVTISQTSYLEGQTASLICVASGGNPKVDNYTWSPDNYPPANVIKINLTRALNKKTLTCNGHHKCKGDNPVSSTIKLNVEYYPIINTIDNMTKKEIQKYSLKVINPVGERSFELTLDSGIPDKSYIYIIISCVIGVIVIFIIAGIVFFIYRRLSKKKESDANLVDNNNSVADGEIVNNVIYDSFSGVENNSASQVEPLYAQVNKTSKPLNKINYGNAADLYAKIDKSKKTKPQDMNENTENLYANVDKLKPKSQDTKDNVADLYAKIDRSKKTKPQDMNENTADLYAKIDKSQKTQSQGKNAKKKPAPRPAQKPPAPNIKAKLKTESSENIYENLEMKEKKTDQTELMYADLEFINKANTKQDPIKTNNEDQTMYASIDFSSKEPATQ</sequence>
<protein>
    <submittedName>
        <fullName evidence="9">CD22</fullName>
    </submittedName>
</protein>
<evidence type="ECO:0000259" key="8">
    <source>
        <dbReference type="PROSITE" id="PS50835"/>
    </source>
</evidence>
<keyword evidence="7" id="KW-0812">Transmembrane</keyword>
<feature type="region of interest" description="Disordered" evidence="6">
    <location>
        <begin position="719"/>
        <end position="745"/>
    </location>
</feature>
<name>A0A812C975_ACAPH</name>
<organism evidence="9 10">
    <name type="scientific">Acanthosepion pharaonis</name>
    <name type="common">Pharaoh cuttlefish</name>
    <name type="synonym">Sepia pharaonis</name>
    <dbReference type="NCBI Taxonomy" id="158019"/>
    <lineage>
        <taxon>Eukaryota</taxon>
        <taxon>Metazoa</taxon>
        <taxon>Spiralia</taxon>
        <taxon>Lophotrochozoa</taxon>
        <taxon>Mollusca</taxon>
        <taxon>Cephalopoda</taxon>
        <taxon>Coleoidea</taxon>
        <taxon>Decapodiformes</taxon>
        <taxon>Sepiida</taxon>
        <taxon>Sepiina</taxon>
        <taxon>Sepiidae</taxon>
        <taxon>Acanthosepion</taxon>
    </lineage>
</organism>
<reference evidence="9" key="1">
    <citation type="submission" date="2021-01" db="EMBL/GenBank/DDBJ databases">
        <authorList>
            <person name="Li R."/>
            <person name="Bekaert M."/>
        </authorList>
    </citation>
    <scope>NUCLEOTIDE SEQUENCE</scope>
    <source>
        <strain evidence="9">Farmed</strain>
    </source>
</reference>
<keyword evidence="10" id="KW-1185">Reference proteome</keyword>
<keyword evidence="4" id="KW-0325">Glycoprotein</keyword>
<dbReference type="OrthoDB" id="6283450at2759"/>
<dbReference type="GO" id="GO:0050839">
    <property type="term" value="F:cell adhesion molecule binding"/>
    <property type="evidence" value="ECO:0007669"/>
    <property type="project" value="TreeGrafter"/>
</dbReference>
<keyword evidence="2 7" id="KW-0472">Membrane</keyword>
<evidence type="ECO:0000256" key="1">
    <source>
        <dbReference type="ARBA" id="ARBA00004479"/>
    </source>
</evidence>
<dbReference type="GO" id="GO:0098609">
    <property type="term" value="P:cell-cell adhesion"/>
    <property type="evidence" value="ECO:0007669"/>
    <property type="project" value="TreeGrafter"/>
</dbReference>
<dbReference type="Gene3D" id="2.60.40.10">
    <property type="entry name" value="Immunoglobulins"/>
    <property type="match status" value="2"/>
</dbReference>
<comment type="caution">
    <text evidence="9">The sequence shown here is derived from an EMBL/GenBank/DDBJ whole genome shotgun (WGS) entry which is preliminary data.</text>
</comment>
<accession>A0A812C975</accession>
<evidence type="ECO:0000256" key="6">
    <source>
        <dbReference type="SAM" id="MobiDB-lite"/>
    </source>
</evidence>
<comment type="subcellular location">
    <subcellularLocation>
        <location evidence="1">Membrane</location>
        <topology evidence="1">Single-pass type I membrane protein</topology>
    </subcellularLocation>
</comment>
<dbReference type="AlphaFoldDB" id="A0A812C975"/>
<evidence type="ECO:0000256" key="3">
    <source>
        <dbReference type="ARBA" id="ARBA00023157"/>
    </source>
</evidence>
<feature type="compositionally biased region" description="Pro residues" evidence="6">
    <location>
        <begin position="665"/>
        <end position="674"/>
    </location>
</feature>
<dbReference type="Proteomes" id="UP000597762">
    <property type="component" value="Unassembled WGS sequence"/>
</dbReference>
<dbReference type="GO" id="GO:0005886">
    <property type="term" value="C:plasma membrane"/>
    <property type="evidence" value="ECO:0007669"/>
    <property type="project" value="TreeGrafter"/>
</dbReference>
<keyword evidence="3" id="KW-1015">Disulfide bond</keyword>
<evidence type="ECO:0000313" key="9">
    <source>
        <dbReference type="EMBL" id="CAE1257206.1"/>
    </source>
</evidence>
<dbReference type="PANTHER" id="PTHR11640">
    <property type="entry name" value="NEPHRIN"/>
    <property type="match status" value="1"/>
</dbReference>
<evidence type="ECO:0000256" key="5">
    <source>
        <dbReference type="ARBA" id="ARBA00023319"/>
    </source>
</evidence>
<dbReference type="InterPro" id="IPR013783">
    <property type="entry name" value="Ig-like_fold"/>
</dbReference>
<feature type="compositionally biased region" description="Polar residues" evidence="6">
    <location>
        <begin position="719"/>
        <end position="732"/>
    </location>
</feature>
<proteinExistence type="predicted"/>
<feature type="domain" description="Ig-like" evidence="8">
    <location>
        <begin position="204"/>
        <end position="302"/>
    </location>
</feature>
<evidence type="ECO:0000256" key="2">
    <source>
        <dbReference type="ARBA" id="ARBA00023136"/>
    </source>
</evidence>
<dbReference type="GO" id="GO:0005911">
    <property type="term" value="C:cell-cell junction"/>
    <property type="evidence" value="ECO:0007669"/>
    <property type="project" value="TreeGrafter"/>
</dbReference>
<dbReference type="InterPro" id="IPR007110">
    <property type="entry name" value="Ig-like_dom"/>
</dbReference>
<keyword evidence="5" id="KW-0393">Immunoglobulin domain</keyword>
<keyword evidence="7" id="KW-1133">Transmembrane helix</keyword>
<dbReference type="EMBL" id="CAHIKZ030001235">
    <property type="protein sequence ID" value="CAE1257206.1"/>
    <property type="molecule type" value="Genomic_DNA"/>
</dbReference>
<dbReference type="SUPFAM" id="SSF48726">
    <property type="entry name" value="Immunoglobulin"/>
    <property type="match status" value="2"/>
</dbReference>
<feature type="region of interest" description="Disordered" evidence="6">
    <location>
        <begin position="647"/>
        <end position="684"/>
    </location>
</feature>
<evidence type="ECO:0000256" key="4">
    <source>
        <dbReference type="ARBA" id="ARBA00023180"/>
    </source>
</evidence>
<dbReference type="PANTHER" id="PTHR11640:SF31">
    <property type="entry name" value="IRREGULAR CHIASM C-ROUGHEST PROTEIN-RELATED"/>
    <property type="match status" value="1"/>
</dbReference>
<evidence type="ECO:0000313" key="10">
    <source>
        <dbReference type="Proteomes" id="UP000597762"/>
    </source>
</evidence>
<dbReference type="PROSITE" id="PS50835">
    <property type="entry name" value="IG_LIKE"/>
    <property type="match status" value="2"/>
</dbReference>
<feature type="domain" description="Ig-like" evidence="8">
    <location>
        <begin position="355"/>
        <end position="433"/>
    </location>
</feature>
<gene>
    <name evidence="9" type="ORF">SPHA_30636</name>
</gene>
<evidence type="ECO:0000256" key="7">
    <source>
        <dbReference type="SAM" id="Phobius"/>
    </source>
</evidence>
<dbReference type="InterPro" id="IPR036179">
    <property type="entry name" value="Ig-like_dom_sf"/>
</dbReference>